<dbReference type="SUPFAM" id="SSF52777">
    <property type="entry name" value="CoA-dependent acyltransferases"/>
    <property type="match status" value="2"/>
</dbReference>
<name>A0A1R4JTC1_9ACTN</name>
<gene>
    <name evidence="6" type="ORF">FM114_09475</name>
</gene>
<dbReference type="Pfam" id="PF00755">
    <property type="entry name" value="Carn_acyltransf"/>
    <property type="match status" value="1"/>
</dbReference>
<feature type="active site" description="Proton acceptor" evidence="4">
    <location>
        <position position="277"/>
    </location>
</feature>
<dbReference type="InterPro" id="IPR023213">
    <property type="entry name" value="CAT-like_dom_sf"/>
</dbReference>
<dbReference type="InterPro" id="IPR039551">
    <property type="entry name" value="Cho/carn_acyl_trans"/>
</dbReference>
<evidence type="ECO:0000256" key="1">
    <source>
        <dbReference type="ARBA" id="ARBA00005232"/>
    </source>
</evidence>
<dbReference type="STRING" id="1255658.FM114_09475"/>
<dbReference type="GO" id="GO:0004102">
    <property type="term" value="F:choline O-acetyltransferase activity"/>
    <property type="evidence" value="ECO:0007669"/>
    <property type="project" value="UniProtKB-EC"/>
</dbReference>
<dbReference type="Gene3D" id="3.30.559.70">
    <property type="entry name" value="Choline/Carnitine o-acyltransferase, domain 2"/>
    <property type="match status" value="1"/>
</dbReference>
<dbReference type="AlphaFoldDB" id="A0A1R4JTC1"/>
<dbReference type="InterPro" id="IPR000542">
    <property type="entry name" value="Carn_acyl_trans"/>
</dbReference>
<evidence type="ECO:0000256" key="2">
    <source>
        <dbReference type="ARBA" id="ARBA00022679"/>
    </source>
</evidence>
<dbReference type="SMR" id="A0A1R4JTC1"/>
<reference evidence="6 7" key="1">
    <citation type="submission" date="2017-02" db="EMBL/GenBank/DDBJ databases">
        <authorList>
            <person name="Peterson S.W."/>
        </authorList>
    </citation>
    <scope>NUCLEOTIDE SEQUENCE [LARGE SCALE GENOMIC DNA]</scope>
    <source>
        <strain evidence="6 7">LSP_Lj1</strain>
    </source>
</reference>
<organism evidence="6 7">
    <name type="scientific">Luteococcus japonicus LSP_Lj1</name>
    <dbReference type="NCBI Taxonomy" id="1255658"/>
    <lineage>
        <taxon>Bacteria</taxon>
        <taxon>Bacillati</taxon>
        <taxon>Actinomycetota</taxon>
        <taxon>Actinomycetes</taxon>
        <taxon>Propionibacteriales</taxon>
        <taxon>Propionibacteriaceae</taxon>
        <taxon>Luteococcus</taxon>
    </lineage>
</organism>
<sequence>MLLDDEQYQRTQQLVRDFSEGEGTQCQAELEGFAEAECAEGRNWMSEMWLEAYLAGRTPVTLTSNVGFSLALTTDESLGDPIERAADLLVRCAATHLEHLRSETSEQLTPRGAPLCMQQWRYLAGGARHPPADIDGFLPGPTGAANRSVLVLWKGNAATVAISDAHGQPLSRAAVGAALREITALAPVDGLGFADMSFLGGEQLAPHLAQLCCDELNAATYRAVTEAVFGFTLDDRPADEDEHLRRSVFQVGMAWAYKPSTFLVSLADDFVGMHVEHTIVDGGTLKTSIERAQQLVADTTATEQVARWQQLAWAWPEALEEQVADQIDQVRHAAASHRVRTHRVPTLPQAEIGIRMSHDAGIQFVLLYAQLATYGRVRSTYEAVDMREYQAGRTECLRPNTIAAVALATAMRDGDATVEHLHAALAAHRAGVIACKTGQAFDRHLFALRSVARKLGHNPQLFAGEGYRALTSDLLSTTSLGDQAQIVRYAFAPAITGGIGVDYNAFDGEYEFCLSVDDATVERLDEFVANLHEGARRLFEVVVSAGRAA</sequence>
<evidence type="ECO:0000313" key="7">
    <source>
        <dbReference type="Proteomes" id="UP000188342"/>
    </source>
</evidence>
<proteinExistence type="inferred from homology"/>
<keyword evidence="7" id="KW-1185">Reference proteome</keyword>
<comment type="similarity">
    <text evidence="1">Belongs to the carnitine/choline acetyltransferase family.</text>
</comment>
<dbReference type="InterPro" id="IPR042231">
    <property type="entry name" value="Cho/carn_acyl_trans_2"/>
</dbReference>
<accession>A0A1R4JTC1</accession>
<dbReference type="EMBL" id="FUKQ01000035">
    <property type="protein sequence ID" value="SJN35340.1"/>
    <property type="molecule type" value="Genomic_DNA"/>
</dbReference>
<keyword evidence="2 6" id="KW-0808">Transferase</keyword>
<dbReference type="EC" id="2.3.1.6" evidence="6"/>
<evidence type="ECO:0000256" key="4">
    <source>
        <dbReference type="PIRSR" id="PIRSR600542-1"/>
    </source>
</evidence>
<dbReference type="PANTHER" id="PTHR22589">
    <property type="entry name" value="CARNITINE O-ACYLTRANSFERASE"/>
    <property type="match status" value="1"/>
</dbReference>
<protein>
    <submittedName>
        <fullName evidence="6">Choline O-acetyltransferase</fullName>
        <ecNumber evidence="6">2.3.1.6</ecNumber>
    </submittedName>
</protein>
<evidence type="ECO:0000313" key="6">
    <source>
        <dbReference type="EMBL" id="SJN35340.1"/>
    </source>
</evidence>
<evidence type="ECO:0000259" key="5">
    <source>
        <dbReference type="Pfam" id="PF00755"/>
    </source>
</evidence>
<evidence type="ECO:0000256" key="3">
    <source>
        <dbReference type="ARBA" id="ARBA00023315"/>
    </source>
</evidence>
<feature type="domain" description="Choline/carnitine acyltransferase" evidence="5">
    <location>
        <begin position="2"/>
        <end position="533"/>
    </location>
</feature>
<dbReference type="Proteomes" id="UP000188342">
    <property type="component" value="Unassembled WGS sequence"/>
</dbReference>
<dbReference type="Gene3D" id="3.30.559.10">
    <property type="entry name" value="Chloramphenicol acetyltransferase-like domain"/>
    <property type="match status" value="1"/>
</dbReference>
<keyword evidence="3 6" id="KW-0012">Acyltransferase</keyword>